<dbReference type="InterPro" id="IPR005358">
    <property type="entry name" value="Puta_zinc/iron-chelating_dom"/>
</dbReference>
<evidence type="ECO:0000313" key="1">
    <source>
        <dbReference type="EMBL" id="SEQ75804.1"/>
    </source>
</evidence>
<dbReference type="EMBL" id="FOFS01000010">
    <property type="protein sequence ID" value="SEQ75804.1"/>
    <property type="molecule type" value="Genomic_DNA"/>
</dbReference>
<dbReference type="OrthoDB" id="9806610at2"/>
<sequence>MTDTALDARGFYQMLQQAFARQLRGPRGPALPGALLNLGFESFTRNVEAQCEDEPPLACDRGCAACCSLRVAASAPEVLLAAQFLRAVQPGLRQRGIDLLGRLREVEAKVRGLSEPQRVALRQGCAFVVQGVCVIYAVRPLACRGHASHDARACAQAAAGRVEQVPYSVGHQRLRSLVQNALQAALREAGLAWGLYEFHQALRIALEHEDALCAWLAGEEVLLAAKLPELPEAELAQAYDALQGARN</sequence>
<reference evidence="2" key="1">
    <citation type="submission" date="2016-10" db="EMBL/GenBank/DDBJ databases">
        <authorList>
            <person name="Varghese N."/>
            <person name="Submissions S."/>
        </authorList>
    </citation>
    <scope>NUCLEOTIDE SEQUENCE [LARGE SCALE GENOMIC DNA]</scope>
    <source>
        <strain evidence="2">DSM 25927</strain>
    </source>
</reference>
<accession>A0A1H9IMJ0</accession>
<evidence type="ECO:0000313" key="2">
    <source>
        <dbReference type="Proteomes" id="UP000199233"/>
    </source>
</evidence>
<gene>
    <name evidence="1" type="ORF">SAMN04488038_110101</name>
</gene>
<keyword evidence="2" id="KW-1185">Reference proteome</keyword>
<name>A0A1H9IMJ0_9GAMM</name>
<protein>
    <submittedName>
        <fullName evidence="1">Putative zinc-or iron-chelating domain-containing protein</fullName>
    </submittedName>
</protein>
<dbReference type="RefSeq" id="WP_093287050.1">
    <property type="nucleotide sequence ID" value="NZ_FOFS01000010.1"/>
</dbReference>
<dbReference type="AlphaFoldDB" id="A0A1H9IMJ0"/>
<dbReference type="Pfam" id="PF03692">
    <property type="entry name" value="CxxCxxCC"/>
    <property type="match status" value="1"/>
</dbReference>
<dbReference type="STRING" id="489703.SAMN04488038_110101"/>
<organism evidence="1 2">
    <name type="scientific">Solimonas aquatica</name>
    <dbReference type="NCBI Taxonomy" id="489703"/>
    <lineage>
        <taxon>Bacteria</taxon>
        <taxon>Pseudomonadati</taxon>
        <taxon>Pseudomonadota</taxon>
        <taxon>Gammaproteobacteria</taxon>
        <taxon>Nevskiales</taxon>
        <taxon>Nevskiaceae</taxon>
        <taxon>Solimonas</taxon>
    </lineage>
</organism>
<dbReference type="Proteomes" id="UP000199233">
    <property type="component" value="Unassembled WGS sequence"/>
</dbReference>
<proteinExistence type="predicted"/>